<protein>
    <recommendedName>
        <fullName evidence="4">Tyr recombinase domain-containing protein</fullName>
    </recommendedName>
</protein>
<dbReference type="AlphaFoldDB" id="A0A0F9BEF9"/>
<dbReference type="EMBL" id="LAZR01038222">
    <property type="protein sequence ID" value="KKL20120.1"/>
    <property type="molecule type" value="Genomic_DNA"/>
</dbReference>
<evidence type="ECO:0000256" key="3">
    <source>
        <dbReference type="ARBA" id="ARBA00023172"/>
    </source>
</evidence>
<dbReference type="GO" id="GO:0003677">
    <property type="term" value="F:DNA binding"/>
    <property type="evidence" value="ECO:0007669"/>
    <property type="project" value="UniProtKB-KW"/>
</dbReference>
<dbReference type="InterPro" id="IPR050090">
    <property type="entry name" value="Tyrosine_recombinase_XerCD"/>
</dbReference>
<feature type="non-terminal residue" evidence="5">
    <location>
        <position position="380"/>
    </location>
</feature>
<comment type="similarity">
    <text evidence="1">Belongs to the 'phage' integrase family.</text>
</comment>
<reference evidence="5" key="1">
    <citation type="journal article" date="2015" name="Nature">
        <title>Complex archaea that bridge the gap between prokaryotes and eukaryotes.</title>
        <authorList>
            <person name="Spang A."/>
            <person name="Saw J.H."/>
            <person name="Jorgensen S.L."/>
            <person name="Zaremba-Niedzwiedzka K."/>
            <person name="Martijn J."/>
            <person name="Lind A.E."/>
            <person name="van Eijk R."/>
            <person name="Schleper C."/>
            <person name="Guy L."/>
            <person name="Ettema T.J."/>
        </authorList>
    </citation>
    <scope>NUCLEOTIDE SEQUENCE</scope>
</reference>
<keyword evidence="3" id="KW-0233">DNA recombination</keyword>
<evidence type="ECO:0000256" key="1">
    <source>
        <dbReference type="ARBA" id="ARBA00008857"/>
    </source>
</evidence>
<dbReference type="Gene3D" id="1.10.150.130">
    <property type="match status" value="1"/>
</dbReference>
<dbReference type="SUPFAM" id="SSF56349">
    <property type="entry name" value="DNA breaking-rejoining enzymes"/>
    <property type="match status" value="1"/>
</dbReference>
<evidence type="ECO:0000313" key="5">
    <source>
        <dbReference type="EMBL" id="KKL20120.1"/>
    </source>
</evidence>
<dbReference type="InterPro" id="IPR002104">
    <property type="entry name" value="Integrase_catalytic"/>
</dbReference>
<dbReference type="PANTHER" id="PTHR30349:SF64">
    <property type="entry name" value="PROPHAGE INTEGRASE INTD-RELATED"/>
    <property type="match status" value="1"/>
</dbReference>
<gene>
    <name evidence="5" type="ORF">LCGC14_2458630</name>
</gene>
<dbReference type="Gene3D" id="1.10.443.10">
    <property type="entry name" value="Intergrase catalytic core"/>
    <property type="match status" value="1"/>
</dbReference>
<sequence length="380" mass="44127">MEGGEKKMRKTKGLYRRGNVYWMCYKDNNGKMQRESTGKTSQKEAEYKLSCVRKEVEEGKLPDTKRINFKFAELAKEYNTWAEQQKGYRTKKTIIRQLVEKFGNLDIRELDTLIIEKYQTKHLKTHKPATTNRMMACLKHMITKGVDWEMASEADLKQVRKVKFKKENNKRLRFLDVEECQRLIDCCSKHLKPIVITALNTGMRRGEILSLKWEQVDLRHGYISLVDTKSGEGREIPINNTLKNLLDEMPHSIESVYVFTDKDGNPYKEVKRSFKTALRKAEIHNATFHTLRHTAASQLVMAGVDITTVKELLGHKSIAQTLRYSHLAPKHKMKAVNVLDDVLKNTEKEDFTSQFTSQFTPELHTAYRKPLNIKGERGDS</sequence>
<dbReference type="GO" id="GO:0015074">
    <property type="term" value="P:DNA integration"/>
    <property type="evidence" value="ECO:0007669"/>
    <property type="project" value="InterPro"/>
</dbReference>
<dbReference type="InterPro" id="IPR013762">
    <property type="entry name" value="Integrase-like_cat_sf"/>
</dbReference>
<keyword evidence="2" id="KW-0238">DNA-binding</keyword>
<evidence type="ECO:0000259" key="4">
    <source>
        <dbReference type="PROSITE" id="PS51898"/>
    </source>
</evidence>
<evidence type="ECO:0000256" key="2">
    <source>
        <dbReference type="ARBA" id="ARBA00023125"/>
    </source>
</evidence>
<dbReference type="PROSITE" id="PS51898">
    <property type="entry name" value="TYR_RECOMBINASE"/>
    <property type="match status" value="1"/>
</dbReference>
<dbReference type="Pfam" id="PF00589">
    <property type="entry name" value="Phage_integrase"/>
    <property type="match status" value="1"/>
</dbReference>
<dbReference type="CDD" id="cd00796">
    <property type="entry name" value="INT_Rci_Hp1_C"/>
    <property type="match status" value="1"/>
</dbReference>
<name>A0A0F9BEF9_9ZZZZ</name>
<organism evidence="5">
    <name type="scientific">marine sediment metagenome</name>
    <dbReference type="NCBI Taxonomy" id="412755"/>
    <lineage>
        <taxon>unclassified sequences</taxon>
        <taxon>metagenomes</taxon>
        <taxon>ecological metagenomes</taxon>
    </lineage>
</organism>
<dbReference type="GO" id="GO:0006310">
    <property type="term" value="P:DNA recombination"/>
    <property type="evidence" value="ECO:0007669"/>
    <property type="project" value="UniProtKB-KW"/>
</dbReference>
<dbReference type="InterPro" id="IPR011010">
    <property type="entry name" value="DNA_brk_join_enz"/>
</dbReference>
<accession>A0A0F9BEF9</accession>
<comment type="caution">
    <text evidence="5">The sequence shown here is derived from an EMBL/GenBank/DDBJ whole genome shotgun (WGS) entry which is preliminary data.</text>
</comment>
<feature type="domain" description="Tyr recombinase" evidence="4">
    <location>
        <begin position="170"/>
        <end position="337"/>
    </location>
</feature>
<dbReference type="PANTHER" id="PTHR30349">
    <property type="entry name" value="PHAGE INTEGRASE-RELATED"/>
    <property type="match status" value="1"/>
</dbReference>
<proteinExistence type="inferred from homology"/>
<dbReference type="InterPro" id="IPR010998">
    <property type="entry name" value="Integrase_recombinase_N"/>
</dbReference>